<dbReference type="EMBL" id="MLJW01003084">
    <property type="protein sequence ID" value="OIQ72903.1"/>
    <property type="molecule type" value="Genomic_DNA"/>
</dbReference>
<proteinExistence type="predicted"/>
<name>A0A1J5PYL7_9ZZZZ</name>
<protein>
    <submittedName>
        <fullName evidence="1">Uncharacterized protein</fullName>
    </submittedName>
</protein>
<comment type="caution">
    <text evidence="1">The sequence shown here is derived from an EMBL/GenBank/DDBJ whole genome shotgun (WGS) entry which is preliminary data.</text>
</comment>
<evidence type="ECO:0000313" key="1">
    <source>
        <dbReference type="EMBL" id="OIQ72903.1"/>
    </source>
</evidence>
<dbReference type="AlphaFoldDB" id="A0A1J5PYL7"/>
<gene>
    <name evidence="1" type="ORF">GALL_454660</name>
</gene>
<accession>A0A1J5PYL7</accession>
<reference evidence="1" key="1">
    <citation type="submission" date="2016-10" db="EMBL/GenBank/DDBJ databases">
        <title>Sequence of Gallionella enrichment culture.</title>
        <authorList>
            <person name="Poehlein A."/>
            <person name="Muehling M."/>
            <person name="Daniel R."/>
        </authorList>
    </citation>
    <scope>NUCLEOTIDE SEQUENCE</scope>
</reference>
<organism evidence="1">
    <name type="scientific">mine drainage metagenome</name>
    <dbReference type="NCBI Taxonomy" id="410659"/>
    <lineage>
        <taxon>unclassified sequences</taxon>
        <taxon>metagenomes</taxon>
        <taxon>ecological metagenomes</taxon>
    </lineage>
</organism>
<sequence length="329" mass="35682">MGMVAPGDPGQRGPGLHRDMAVGFGRQHHDGFCGVDVGQDPRSILGRAFFEHHAVEFSQRLDLVLRIPGDALAAVADLVHQRTQRGEAFEGVGIVVLDHGDLRRGLAGNQLALVLLPVAYRGGLAEFSRSVVHHGGEDHVLFHSQVADADLGERLREALEYFPIRARFPRGIDRRRQGMDEGVHVGGVEVVLLVPGRRRQGDVGEQAGGAHAEVERDQKVELALGCRVVPGHLVRAAIGGTEFGVEYAVLRTQQMLEKVFGTLAGRSQQVGAPDEQIARPVVRMVRVFAAHAQAAVLQSLDHVVLGRQADGHGVARQMQRVGLQLRRRG</sequence>